<protein>
    <submittedName>
        <fullName evidence="9">Starch-binding associating with outer membrane</fullName>
    </submittedName>
</protein>
<evidence type="ECO:0000313" key="9">
    <source>
        <dbReference type="EMBL" id="SOD90360.1"/>
    </source>
</evidence>
<dbReference type="RefSeq" id="WP_097126928.1">
    <property type="nucleotide sequence ID" value="NZ_OCNH01000002.1"/>
</dbReference>
<dbReference type="InterPro" id="IPR033985">
    <property type="entry name" value="SusD-like_N"/>
</dbReference>
<proteinExistence type="inferred from homology"/>
<keyword evidence="5" id="KW-0998">Cell outer membrane</keyword>
<organism evidence="9 10">
    <name type="scientific">Spirosoma fluviale</name>
    <dbReference type="NCBI Taxonomy" id="1597977"/>
    <lineage>
        <taxon>Bacteria</taxon>
        <taxon>Pseudomonadati</taxon>
        <taxon>Bacteroidota</taxon>
        <taxon>Cytophagia</taxon>
        <taxon>Cytophagales</taxon>
        <taxon>Cytophagaceae</taxon>
        <taxon>Spirosoma</taxon>
    </lineage>
</organism>
<evidence type="ECO:0000259" key="8">
    <source>
        <dbReference type="Pfam" id="PF14322"/>
    </source>
</evidence>
<keyword evidence="3 6" id="KW-0732">Signal</keyword>
<dbReference type="Pfam" id="PF07980">
    <property type="entry name" value="SusD_RagB"/>
    <property type="match status" value="1"/>
</dbReference>
<accession>A0A286G482</accession>
<dbReference type="GO" id="GO:0009279">
    <property type="term" value="C:cell outer membrane"/>
    <property type="evidence" value="ECO:0007669"/>
    <property type="project" value="UniProtKB-SubCell"/>
</dbReference>
<keyword evidence="4" id="KW-0472">Membrane</keyword>
<dbReference type="Proteomes" id="UP000219452">
    <property type="component" value="Unassembled WGS sequence"/>
</dbReference>
<feature type="domain" description="SusD-like N-terminal" evidence="8">
    <location>
        <begin position="103"/>
        <end position="224"/>
    </location>
</feature>
<gene>
    <name evidence="9" type="ORF">SAMN06269250_3389</name>
</gene>
<dbReference type="Gene3D" id="1.25.40.390">
    <property type="match status" value="1"/>
</dbReference>
<evidence type="ECO:0000256" key="5">
    <source>
        <dbReference type="ARBA" id="ARBA00023237"/>
    </source>
</evidence>
<comment type="subcellular location">
    <subcellularLocation>
        <location evidence="1">Cell outer membrane</location>
    </subcellularLocation>
</comment>
<dbReference type="InterPro" id="IPR012944">
    <property type="entry name" value="SusD_RagB_dom"/>
</dbReference>
<reference evidence="10" key="1">
    <citation type="submission" date="2017-09" db="EMBL/GenBank/DDBJ databases">
        <authorList>
            <person name="Varghese N."/>
            <person name="Submissions S."/>
        </authorList>
    </citation>
    <scope>NUCLEOTIDE SEQUENCE [LARGE SCALE GENOMIC DNA]</scope>
    <source>
        <strain evidence="10">DSM 29961</strain>
    </source>
</reference>
<evidence type="ECO:0000259" key="7">
    <source>
        <dbReference type="Pfam" id="PF07980"/>
    </source>
</evidence>
<dbReference type="AlphaFoldDB" id="A0A286G482"/>
<dbReference type="SUPFAM" id="SSF48452">
    <property type="entry name" value="TPR-like"/>
    <property type="match status" value="1"/>
</dbReference>
<dbReference type="EMBL" id="OCNH01000002">
    <property type="protein sequence ID" value="SOD90360.1"/>
    <property type="molecule type" value="Genomic_DNA"/>
</dbReference>
<dbReference type="InterPro" id="IPR011990">
    <property type="entry name" value="TPR-like_helical_dom_sf"/>
</dbReference>
<evidence type="ECO:0000313" key="10">
    <source>
        <dbReference type="Proteomes" id="UP000219452"/>
    </source>
</evidence>
<dbReference type="OrthoDB" id="9792139at2"/>
<keyword evidence="10" id="KW-1185">Reference proteome</keyword>
<feature type="chain" id="PRO_5013216420" evidence="6">
    <location>
        <begin position="24"/>
        <end position="573"/>
    </location>
</feature>
<evidence type="ECO:0000256" key="1">
    <source>
        <dbReference type="ARBA" id="ARBA00004442"/>
    </source>
</evidence>
<evidence type="ECO:0000256" key="4">
    <source>
        <dbReference type="ARBA" id="ARBA00023136"/>
    </source>
</evidence>
<sequence length="573" mass="64358">MKSIKHWILTGALLAVNFSCQNALDVTPKAVISGDDLNSPENINKMCVAAYSALGNDHYTAPFTLWPYGNVRSGDAYKGGGGTADLVEFHFFETFAYIRPDLGPADELWFRYYVSISRANDALRRLNAVSETALPNKKVRQAEMRFLRGHAYFELKILFNLIPYIDETVADDQYAGVSNVALTSDQLWDKIVADFRAGAQDLPVTQPEIGRANQLSAKAYLAKALLYQAYKQDVSYNVTGIDQTKLQEVVKVTDDIINSGKYALYDDFAKNFLPEYDNGAESVFAIQRSLDDGTPKGRLDWSSALNYPMNQEFGCCGFHLPSQNLINAFKTDKNGLPLFDTYNANDLKTVADFNASPVDPRVDHTVAIPGHPYKYKPNFIFKAEWARAPEIYGATASLKEVVAPDSPAFRKVPPFMGSSKNSVLIRYADILLWKAEALIELGRQDEALPLINQLRERAGKSTSLLKDALGKATSNYAIGTYKPGINIVWNQATARQALRWERRLELAMEGNRFFDLVRWGVAAEYLTTYFSAEKTKREYLKEAKFTKNRDEYLPIPLNQINFSKGLYKQNPGF</sequence>
<evidence type="ECO:0000256" key="2">
    <source>
        <dbReference type="ARBA" id="ARBA00006275"/>
    </source>
</evidence>
<evidence type="ECO:0000256" key="6">
    <source>
        <dbReference type="SAM" id="SignalP"/>
    </source>
</evidence>
<dbReference type="Pfam" id="PF14322">
    <property type="entry name" value="SusD-like_3"/>
    <property type="match status" value="1"/>
</dbReference>
<name>A0A286G482_9BACT</name>
<evidence type="ECO:0000256" key="3">
    <source>
        <dbReference type="ARBA" id="ARBA00022729"/>
    </source>
</evidence>
<feature type="domain" description="RagB/SusD" evidence="7">
    <location>
        <begin position="298"/>
        <end position="573"/>
    </location>
</feature>
<comment type="similarity">
    <text evidence="2">Belongs to the SusD family.</text>
</comment>
<feature type="signal peptide" evidence="6">
    <location>
        <begin position="1"/>
        <end position="23"/>
    </location>
</feature>